<feature type="transmembrane region" description="Helical" evidence="1">
    <location>
        <begin position="136"/>
        <end position="158"/>
    </location>
</feature>
<reference evidence="3 4" key="1">
    <citation type="submission" date="2018-06" db="EMBL/GenBank/DDBJ databases">
        <authorList>
            <consortium name="Pathogen Informatics"/>
            <person name="Doyle S."/>
        </authorList>
    </citation>
    <scope>NUCLEOTIDE SEQUENCE [LARGE SCALE GENOMIC DNA]</scope>
    <source>
        <strain evidence="3 4">NCTC10313</strain>
    </source>
</reference>
<feature type="domain" description="Gammaproteobacterial periplasmic sensor" evidence="2">
    <location>
        <begin position="35"/>
        <end position="130"/>
    </location>
</feature>
<evidence type="ECO:0000313" key="3">
    <source>
        <dbReference type="EMBL" id="STU55833.1"/>
    </source>
</evidence>
<sequence>MRLTTKFSAFITLLTSLTIFVTLIGASLSFYNGIENKVENRVQAVATMLDNRLITTSFDKLEPQLDELMTPIEIVHIDFMLNGKPLYSHSRPDSYRPLGSHEQFREITVQSLKHPGITLHLVYVDPMVNYFRSLSITAPLSISIGFMVVIIFFAVRWIRRQLAGQELLELRSHAYPE</sequence>
<evidence type="ECO:0000313" key="4">
    <source>
        <dbReference type="Proteomes" id="UP000254487"/>
    </source>
</evidence>
<name>A0A377YY12_KLEPO</name>
<gene>
    <name evidence="3" type="primary">csrD_1</name>
    <name evidence="3" type="ORF">NCTC10313_00888</name>
</gene>
<evidence type="ECO:0000256" key="1">
    <source>
        <dbReference type="SAM" id="Phobius"/>
    </source>
</evidence>
<feature type="transmembrane region" description="Helical" evidence="1">
    <location>
        <begin position="7"/>
        <end position="31"/>
    </location>
</feature>
<keyword evidence="1" id="KW-0812">Transmembrane</keyword>
<keyword evidence="3" id="KW-0449">Lipoprotein</keyword>
<proteinExistence type="predicted"/>
<keyword evidence="1" id="KW-0472">Membrane</keyword>
<keyword evidence="1" id="KW-1133">Transmembrane helix</keyword>
<protein>
    <submittedName>
        <fullName evidence="3">Lipoprotein</fullName>
    </submittedName>
</protein>
<dbReference type="Pfam" id="PF17157">
    <property type="entry name" value="GAPES4"/>
    <property type="match status" value="1"/>
</dbReference>
<accession>A0A377YY12</accession>
<dbReference type="EMBL" id="UGLW01000003">
    <property type="protein sequence ID" value="STU55833.1"/>
    <property type="molecule type" value="Genomic_DNA"/>
</dbReference>
<dbReference type="Proteomes" id="UP000254487">
    <property type="component" value="Unassembled WGS sequence"/>
</dbReference>
<dbReference type="AlphaFoldDB" id="A0A377YY12"/>
<organism evidence="3 4">
    <name type="scientific">Klebsiella pneumoniae subsp. ozaenae</name>
    <dbReference type="NCBI Taxonomy" id="574"/>
    <lineage>
        <taxon>Bacteria</taxon>
        <taxon>Pseudomonadati</taxon>
        <taxon>Pseudomonadota</taxon>
        <taxon>Gammaproteobacteria</taxon>
        <taxon>Enterobacterales</taxon>
        <taxon>Enterobacteriaceae</taxon>
        <taxon>Klebsiella/Raoultella group</taxon>
        <taxon>Klebsiella</taxon>
        <taxon>Klebsiella pneumoniae complex</taxon>
    </lineage>
</organism>
<evidence type="ECO:0000259" key="2">
    <source>
        <dbReference type="Pfam" id="PF17157"/>
    </source>
</evidence>
<dbReference type="InterPro" id="IPR033423">
    <property type="entry name" value="GAPES4"/>
</dbReference>